<evidence type="ECO:0000256" key="2">
    <source>
        <dbReference type="SAM" id="SignalP"/>
    </source>
</evidence>
<organism evidence="3 4">
    <name type="scientific">Seiridium unicorne</name>
    <dbReference type="NCBI Taxonomy" id="138068"/>
    <lineage>
        <taxon>Eukaryota</taxon>
        <taxon>Fungi</taxon>
        <taxon>Dikarya</taxon>
        <taxon>Ascomycota</taxon>
        <taxon>Pezizomycotina</taxon>
        <taxon>Sordariomycetes</taxon>
        <taxon>Xylariomycetidae</taxon>
        <taxon>Amphisphaeriales</taxon>
        <taxon>Sporocadaceae</taxon>
        <taxon>Seiridium</taxon>
    </lineage>
</organism>
<feature type="chain" id="PRO_5047089836" evidence="2">
    <location>
        <begin position="18"/>
        <end position="171"/>
    </location>
</feature>
<comment type="caution">
    <text evidence="3">The sequence shown here is derived from an EMBL/GenBank/DDBJ whole genome shotgun (WGS) entry which is preliminary data.</text>
</comment>
<name>A0ABR2VF85_9PEZI</name>
<dbReference type="Proteomes" id="UP001408356">
    <property type="component" value="Unassembled WGS sequence"/>
</dbReference>
<accession>A0ABR2VF85</accession>
<feature type="region of interest" description="Disordered" evidence="1">
    <location>
        <begin position="117"/>
        <end position="148"/>
    </location>
</feature>
<evidence type="ECO:0000313" key="4">
    <source>
        <dbReference type="Proteomes" id="UP001408356"/>
    </source>
</evidence>
<feature type="signal peptide" evidence="2">
    <location>
        <begin position="1"/>
        <end position="17"/>
    </location>
</feature>
<reference evidence="3 4" key="1">
    <citation type="journal article" date="2024" name="J. Plant Pathol.">
        <title>Sequence and assembly of the genome of Seiridium unicorne, isolate CBS 538.82, causal agent of cypress canker disease.</title>
        <authorList>
            <person name="Scali E."/>
            <person name="Rocca G.D."/>
            <person name="Danti R."/>
            <person name="Garbelotto M."/>
            <person name="Barberini S."/>
            <person name="Baroncelli R."/>
            <person name="Emiliani G."/>
        </authorList>
    </citation>
    <scope>NUCLEOTIDE SEQUENCE [LARGE SCALE GENOMIC DNA]</scope>
    <source>
        <strain evidence="3 4">BM-138-508</strain>
    </source>
</reference>
<evidence type="ECO:0000256" key="1">
    <source>
        <dbReference type="SAM" id="MobiDB-lite"/>
    </source>
</evidence>
<keyword evidence="4" id="KW-1185">Reference proteome</keyword>
<gene>
    <name evidence="3" type="ORF">SUNI508_02928</name>
</gene>
<sequence length="171" mass="16960">MKSVIFSLVALTVAVSAQTTTTTAATGSSTCDAQPVLEQCLITTEGYVSLCASTDYSCLCDKYTAELTCFGNCPNDSRQSSVSQQKELNCMNASIYSSLASTTTAAGSSSAAAATTTTTKSSTQTSATGTTTTTSSTTSASGSTQTNGASELVGSGSGLLAAVAGVVVAML</sequence>
<keyword evidence="2" id="KW-0732">Signal</keyword>
<dbReference type="EMBL" id="JARVKF010000013">
    <property type="protein sequence ID" value="KAK9425567.1"/>
    <property type="molecule type" value="Genomic_DNA"/>
</dbReference>
<evidence type="ECO:0000313" key="3">
    <source>
        <dbReference type="EMBL" id="KAK9425567.1"/>
    </source>
</evidence>
<protein>
    <submittedName>
        <fullName evidence="3">Extracellular membrane protein CFEM domain-containing protein</fullName>
    </submittedName>
</protein>
<proteinExistence type="predicted"/>